<dbReference type="PATRIC" id="fig|1149862.3.peg.1099"/>
<feature type="transmembrane region" description="Helical" evidence="1">
    <location>
        <begin position="23"/>
        <end position="42"/>
    </location>
</feature>
<accession>I9B499</accession>
<keyword evidence="3" id="KW-1185">Reference proteome</keyword>
<keyword evidence="1" id="KW-1133">Transmembrane helix</keyword>
<proteinExistence type="predicted"/>
<gene>
    <name evidence="2" type="ORF">FB4_0208</name>
</gene>
<sequence>MIVSLLMAASTKPVPAAQDVDSWVAIVGIIGSIVFLLAICTTDKGGK</sequence>
<evidence type="ECO:0000313" key="3">
    <source>
        <dbReference type="Proteomes" id="UP000004324"/>
    </source>
</evidence>
<name>I9B499_9FIRM</name>
<dbReference type="Proteomes" id="UP000004324">
    <property type="component" value="Unassembled WGS sequence"/>
</dbReference>
<keyword evidence="1" id="KW-0472">Membrane</keyword>
<dbReference type="AlphaFoldDB" id="I9B499"/>
<dbReference type="EMBL" id="AKVJ01000011">
    <property type="protein sequence ID" value="EIW19957.1"/>
    <property type="molecule type" value="Genomic_DNA"/>
</dbReference>
<dbReference type="RefSeq" id="WP_007932088.1">
    <property type="nucleotide sequence ID" value="NZ_AKVJ01000011.1"/>
</dbReference>
<reference evidence="2 3" key="1">
    <citation type="journal article" date="2012" name="J. Bacteriol.">
        <title>Draft Genome Sequences for Two Metal-Reducing Pelosinus fermentans Strains Isolated from a Cr(VI)-Contaminated Site and for Type Strain R7.</title>
        <authorList>
            <person name="Brown S.D."/>
            <person name="Podar M."/>
            <person name="Klingeman D.M."/>
            <person name="Johnson C.M."/>
            <person name="Yang Z.K."/>
            <person name="Utturkar S.M."/>
            <person name="Land M.L."/>
            <person name="Mosher J.J."/>
            <person name="Hurt R.A.Jr."/>
            <person name="Phelps T.J."/>
            <person name="Palumbo A.V."/>
            <person name="Arkin A.P."/>
            <person name="Hazen T.C."/>
            <person name="Elias D.A."/>
        </authorList>
    </citation>
    <scope>NUCLEOTIDE SEQUENCE [LARGE SCALE GENOMIC DNA]</scope>
    <source>
        <strain evidence="2 3">B4</strain>
    </source>
</reference>
<evidence type="ECO:0000313" key="2">
    <source>
        <dbReference type="EMBL" id="EIW19957.1"/>
    </source>
</evidence>
<comment type="caution">
    <text evidence="2">The sequence shown here is derived from an EMBL/GenBank/DDBJ whole genome shotgun (WGS) entry which is preliminary data.</text>
</comment>
<organism evidence="2 3">
    <name type="scientific">Pelosinus fermentans B4</name>
    <dbReference type="NCBI Taxonomy" id="1149862"/>
    <lineage>
        <taxon>Bacteria</taxon>
        <taxon>Bacillati</taxon>
        <taxon>Bacillota</taxon>
        <taxon>Negativicutes</taxon>
        <taxon>Selenomonadales</taxon>
        <taxon>Sporomusaceae</taxon>
        <taxon>Pelosinus</taxon>
    </lineage>
</organism>
<evidence type="ECO:0000256" key="1">
    <source>
        <dbReference type="SAM" id="Phobius"/>
    </source>
</evidence>
<keyword evidence="1" id="KW-0812">Transmembrane</keyword>
<protein>
    <submittedName>
        <fullName evidence="2">Uncharacterized protein</fullName>
    </submittedName>
</protein>